<reference evidence="1 2" key="1">
    <citation type="submission" date="2022-01" db="EMBL/GenBank/DDBJ databases">
        <title>Desulfofustis limnae sp. nov., a novel mesophilic sulfate-reducing bacterium isolated from marsh soil.</title>
        <authorList>
            <person name="Watanabe M."/>
            <person name="Takahashi A."/>
            <person name="Kojima H."/>
            <person name="Fukui M."/>
        </authorList>
    </citation>
    <scope>NUCLEOTIDE SEQUENCE [LARGE SCALE GENOMIC DNA]</scope>
    <source>
        <strain evidence="1 2">PPLL</strain>
    </source>
</reference>
<dbReference type="Proteomes" id="UP000830055">
    <property type="component" value="Chromosome"/>
</dbReference>
<evidence type="ECO:0000313" key="1">
    <source>
        <dbReference type="EMBL" id="BDD88730.1"/>
    </source>
</evidence>
<accession>A0ABN6M7D1</accession>
<name>A0ABN6M7D1_9BACT</name>
<sequence length="47" mass="5711">MKQRQRPAPKLRDDQYCIEILFPELRRLEAIARAKRARPHRKPEATR</sequence>
<gene>
    <name evidence="1" type="ORF">DPPLL_30950</name>
</gene>
<evidence type="ECO:0000313" key="2">
    <source>
        <dbReference type="Proteomes" id="UP000830055"/>
    </source>
</evidence>
<evidence type="ECO:0008006" key="3">
    <source>
        <dbReference type="Google" id="ProtNLM"/>
    </source>
</evidence>
<dbReference type="RefSeq" id="WP_284152065.1">
    <property type="nucleotide sequence ID" value="NZ_AP025516.1"/>
</dbReference>
<dbReference type="EMBL" id="AP025516">
    <property type="protein sequence ID" value="BDD88730.1"/>
    <property type="molecule type" value="Genomic_DNA"/>
</dbReference>
<proteinExistence type="predicted"/>
<protein>
    <recommendedName>
        <fullName evidence="3">Transposase</fullName>
    </recommendedName>
</protein>
<keyword evidence="2" id="KW-1185">Reference proteome</keyword>
<organism evidence="1 2">
    <name type="scientific">Desulfofustis limnaeus</name>
    <dbReference type="NCBI Taxonomy" id="2740163"/>
    <lineage>
        <taxon>Bacteria</taxon>
        <taxon>Pseudomonadati</taxon>
        <taxon>Thermodesulfobacteriota</taxon>
        <taxon>Desulfobulbia</taxon>
        <taxon>Desulfobulbales</taxon>
        <taxon>Desulfocapsaceae</taxon>
        <taxon>Desulfofustis</taxon>
    </lineage>
</organism>